<dbReference type="InterPro" id="IPR037914">
    <property type="entry name" value="SpoVT-AbrB_sf"/>
</dbReference>
<dbReference type="Gene3D" id="1.20.58.220">
    <property type="entry name" value="Phosphate transport system protein phou homolog 2, domain 2"/>
    <property type="match status" value="1"/>
</dbReference>
<dbReference type="InterPro" id="IPR026022">
    <property type="entry name" value="PhoU_dom"/>
</dbReference>
<evidence type="ECO:0000259" key="1">
    <source>
        <dbReference type="SMART" id="SM00966"/>
    </source>
</evidence>
<name>A0A832YYH2_9CREN</name>
<dbReference type="EMBL" id="DQTV01000101">
    <property type="protein sequence ID" value="HIP57448.1"/>
    <property type="molecule type" value="Genomic_DNA"/>
</dbReference>
<comment type="caution">
    <text evidence="2">The sequence shown here is derived from an EMBL/GenBank/DDBJ whole genome shotgun (WGS) entry which is preliminary data.</text>
</comment>
<evidence type="ECO:0000313" key="2">
    <source>
        <dbReference type="EMBL" id="HIP57448.1"/>
    </source>
</evidence>
<dbReference type="InterPro" id="IPR038078">
    <property type="entry name" value="PhoU-like_sf"/>
</dbReference>
<feature type="domain" description="SpoVT-AbrB" evidence="1">
    <location>
        <begin position="13"/>
        <end position="58"/>
    </location>
</feature>
<accession>A0A832YYH2</accession>
<gene>
    <name evidence="2" type="ORF">EYH02_05215</name>
</gene>
<dbReference type="SUPFAM" id="SSF89447">
    <property type="entry name" value="AbrB/MazE/MraZ-like"/>
    <property type="match status" value="1"/>
</dbReference>
<dbReference type="Gene3D" id="2.10.260.10">
    <property type="match status" value="1"/>
</dbReference>
<dbReference type="Pfam" id="PF04014">
    <property type="entry name" value="MazE_antitoxin"/>
    <property type="match status" value="1"/>
</dbReference>
<evidence type="ECO:0000313" key="3">
    <source>
        <dbReference type="Proteomes" id="UP000605805"/>
    </source>
</evidence>
<dbReference type="GO" id="GO:0045936">
    <property type="term" value="P:negative regulation of phosphate metabolic process"/>
    <property type="evidence" value="ECO:0007669"/>
    <property type="project" value="InterPro"/>
</dbReference>
<organism evidence="2 3">
    <name type="scientific">Ignisphaera aggregans</name>
    <dbReference type="NCBI Taxonomy" id="334771"/>
    <lineage>
        <taxon>Archaea</taxon>
        <taxon>Thermoproteota</taxon>
        <taxon>Thermoprotei</taxon>
        <taxon>Desulfurococcales</taxon>
        <taxon>Desulfurococcaceae</taxon>
        <taxon>Ignisphaera</taxon>
    </lineage>
</organism>
<sequence>MSHALTDVRKIIKIGERSVGITIPKEWLPLLGLSIGSSVEVTLASGYITIKPLSSTQPRPLLSVRIKSDDASTLSRLIIAGYVEGFDMVVVESPRELARKAFYDVAMRLPGAIAMNGMHITVKISVDEMNTNIDEVIASMKTTVDSMFDLLMDFFQTGDKSKLEQVIRLDDDLDRLHFLGVRTIKRTSFRNPQDALDNLIVIKSLEHIGDALDRASNTLLRMGSATNDECKRAFREMFARVASYTSKSINSFMNLNLELAIKVLMERQLIAQEIFTLAKGCIYSPETLALVHEATVIIYEAAEIAEVATAKMVRRAEEKEVKVPQSL</sequence>
<dbReference type="InterPro" id="IPR007159">
    <property type="entry name" value="SpoVT-AbrB_dom"/>
</dbReference>
<dbReference type="Proteomes" id="UP000605805">
    <property type="component" value="Unassembled WGS sequence"/>
</dbReference>
<reference evidence="2" key="1">
    <citation type="journal article" date="2020" name="ISME J.">
        <title>Gammaproteobacteria mediating utilization of methyl-, sulfur- and petroleum organic compounds in deep ocean hydrothermal plumes.</title>
        <authorList>
            <person name="Zhou Z."/>
            <person name="Liu Y."/>
            <person name="Pan J."/>
            <person name="Cron B.R."/>
            <person name="Toner B.M."/>
            <person name="Anantharaman K."/>
            <person name="Breier J.A."/>
            <person name="Dick G.J."/>
            <person name="Li M."/>
        </authorList>
    </citation>
    <scope>NUCLEOTIDE SEQUENCE</scope>
    <source>
        <strain evidence="2">SZUA-1435</strain>
    </source>
</reference>
<dbReference type="InterPro" id="IPR028366">
    <property type="entry name" value="PhoU"/>
</dbReference>
<dbReference type="GO" id="GO:0003677">
    <property type="term" value="F:DNA binding"/>
    <property type="evidence" value="ECO:0007669"/>
    <property type="project" value="InterPro"/>
</dbReference>
<proteinExistence type="predicted"/>
<dbReference type="SUPFAM" id="SSF109755">
    <property type="entry name" value="PhoU-like"/>
    <property type="match status" value="1"/>
</dbReference>
<dbReference type="SMART" id="SM00966">
    <property type="entry name" value="SpoVT_AbrB"/>
    <property type="match status" value="1"/>
</dbReference>
<dbReference type="AlphaFoldDB" id="A0A832YYH2"/>
<dbReference type="PANTHER" id="PTHR42930">
    <property type="entry name" value="PHOSPHATE-SPECIFIC TRANSPORT SYSTEM ACCESSORY PROTEIN PHOU"/>
    <property type="match status" value="1"/>
</dbReference>
<dbReference type="PANTHER" id="PTHR42930:SF2">
    <property type="entry name" value="PHOU DOMAIN-CONTAINING PROTEIN"/>
    <property type="match status" value="1"/>
</dbReference>
<dbReference type="GO" id="GO:0030643">
    <property type="term" value="P:intracellular phosphate ion homeostasis"/>
    <property type="evidence" value="ECO:0007669"/>
    <property type="project" value="InterPro"/>
</dbReference>
<dbReference type="Pfam" id="PF01895">
    <property type="entry name" value="PhoU"/>
    <property type="match status" value="1"/>
</dbReference>
<protein>
    <submittedName>
        <fullName evidence="2">Phosphate uptake regulator PhoU</fullName>
    </submittedName>
</protein>